<keyword evidence="1" id="KW-0378">Hydrolase</keyword>
<protein>
    <submittedName>
        <fullName evidence="3">Uncharacterized protein</fullName>
    </submittedName>
</protein>
<dbReference type="SUPFAM" id="SSF48208">
    <property type="entry name" value="Six-hairpin glycosidases"/>
    <property type="match status" value="3"/>
</dbReference>
<dbReference type="Gene3D" id="1.50.10.10">
    <property type="match status" value="3"/>
</dbReference>
<dbReference type="GO" id="GO:0052757">
    <property type="term" value="F:chondroitin hydrolase activity"/>
    <property type="evidence" value="ECO:0007669"/>
    <property type="project" value="TreeGrafter"/>
</dbReference>
<dbReference type="EMBL" id="CAJPVJ010002823">
    <property type="protein sequence ID" value="CAG2166834.1"/>
    <property type="molecule type" value="Genomic_DNA"/>
</dbReference>
<keyword evidence="4" id="KW-1185">Reference proteome</keyword>
<evidence type="ECO:0000313" key="4">
    <source>
        <dbReference type="Proteomes" id="UP000728032"/>
    </source>
</evidence>
<evidence type="ECO:0000313" key="3">
    <source>
        <dbReference type="EMBL" id="CAD7647634.1"/>
    </source>
</evidence>
<dbReference type="Proteomes" id="UP000728032">
    <property type="component" value="Unassembled WGS sequence"/>
</dbReference>
<comment type="similarity">
    <text evidence="2">Belongs to the glycosyl hydrolase 88 family.</text>
</comment>
<dbReference type="InterPro" id="IPR010905">
    <property type="entry name" value="Glyco_hydro_88"/>
</dbReference>
<dbReference type="InterPro" id="IPR052369">
    <property type="entry name" value="UG_Glycosaminoglycan_Hydrolase"/>
</dbReference>
<proteinExistence type="inferred from homology"/>
<name>A0A7R9QKJ7_9ACAR</name>
<evidence type="ECO:0000256" key="1">
    <source>
        <dbReference type="ARBA" id="ARBA00022801"/>
    </source>
</evidence>
<dbReference type="GO" id="GO:0000272">
    <property type="term" value="P:polysaccharide catabolic process"/>
    <property type="evidence" value="ECO:0007669"/>
    <property type="project" value="TreeGrafter"/>
</dbReference>
<dbReference type="Pfam" id="PF07470">
    <property type="entry name" value="Glyco_hydro_88"/>
    <property type="match status" value="1"/>
</dbReference>
<dbReference type="AlphaFoldDB" id="A0A7R9QKJ7"/>
<reference evidence="3" key="1">
    <citation type="submission" date="2020-11" db="EMBL/GenBank/DDBJ databases">
        <authorList>
            <person name="Tran Van P."/>
        </authorList>
    </citation>
    <scope>NUCLEOTIDE SEQUENCE</scope>
</reference>
<dbReference type="OrthoDB" id="6497183at2759"/>
<organism evidence="3">
    <name type="scientific">Oppiella nova</name>
    <dbReference type="NCBI Taxonomy" id="334625"/>
    <lineage>
        <taxon>Eukaryota</taxon>
        <taxon>Metazoa</taxon>
        <taxon>Ecdysozoa</taxon>
        <taxon>Arthropoda</taxon>
        <taxon>Chelicerata</taxon>
        <taxon>Arachnida</taxon>
        <taxon>Acari</taxon>
        <taxon>Acariformes</taxon>
        <taxon>Sarcoptiformes</taxon>
        <taxon>Oribatida</taxon>
        <taxon>Brachypylina</taxon>
        <taxon>Oppioidea</taxon>
        <taxon>Oppiidae</taxon>
        <taxon>Oppiella</taxon>
    </lineage>
</organism>
<dbReference type="PANTHER" id="PTHR36845:SF1">
    <property type="entry name" value="HYDROLASE, PUTATIVE (AFU_ORTHOLOGUE AFUA_7G05090)-RELATED"/>
    <property type="match status" value="1"/>
</dbReference>
<dbReference type="EMBL" id="OC917648">
    <property type="protein sequence ID" value="CAD7647634.1"/>
    <property type="molecule type" value="Genomic_DNA"/>
</dbReference>
<sequence length="955" mass="108175">MCMRIRLKVVQYLPNGIQHPVLRASGRPAFILEFSATDGVFDDQFKTDSHDIGFMIMCSFGKGYEFTQNDTYPKVIVTAAHSLATRFSPKVGCIRSWDSSPFDANQKGDFLVIVDNMMNLELLFEGWKHTGNETLYDIAVSHANRTLKEHVRKDYSSYHIVDFNHTTGAVISRHQGQGYNNSSTWARGQAWLVNGFTTTYRYTKQKHFLEGAENLAQYYISHLPEDGIAPWDFDVPHDKYPYIPRDSSSAAVAASGLFELFGFTKNEKYLKTAKLIMESLSSDKYRADGKPEYKLPALITTPPVDNQWTAGFYPGVLWHLYNYTKSDEWKQLATTATDAMYNDQFNTWQHDIGFMIMGSYGNGYEFTKNPNYPKIIVNAANHFAKRFNHNVGCTKSWDTPNPNEFLVIVDNMMNLELLFEGWKHSGNKTLYDMAVSHTNVTIREHLRKDYSHFHVVSFNPSTGQVIRKYTATGYADWSCWSLGQAFLVAGLTIAYRYTKADYILKAAEGVSNYFIDKAPADGIPLWDFDVPHDPIHPYIHRDSSAASTAASGLIELFGFTNNTKYLNAFNKIMDSLNSSQYRADGKPEYKIPALIVNGIFGKETDKLPYPSDGSPISAKWNTTPGVKGQWTAGFYPGVLWYLYNYTKSDNWKQLAIKATDGVFDDQFKTDSHDIGFMIMCSFGKGYEFTQNDTYPKVIVTAAHNLATRFSPKVGCIRSWNSSPFDANQKGDFLVIVDNMMNLELLFEGWKHTGNETLYDIAVTHANRTLKEHVRKDYSSYHIVDFNHTTGAVISRLQGQGYNNSSTWARGQAWLVNGFTTTYRYTKQKHFLEAAENLAQYYISHLPEDGIAPWDFDVPHDKYPYIPRDSSSAAVAASGLFELFGFTKNEKYLKTAKLIMESLSSDKYRADGKPEYKLPALIVNATSMGPNAAPGKSDIALTYGDYYFISAVQYLN</sequence>
<dbReference type="InterPro" id="IPR008928">
    <property type="entry name" value="6-hairpin_glycosidase_sf"/>
</dbReference>
<accession>A0A7R9QKJ7</accession>
<dbReference type="InterPro" id="IPR012341">
    <property type="entry name" value="6hp_glycosidase-like_sf"/>
</dbReference>
<evidence type="ECO:0000256" key="2">
    <source>
        <dbReference type="ARBA" id="ARBA00038358"/>
    </source>
</evidence>
<dbReference type="PANTHER" id="PTHR36845">
    <property type="entry name" value="HYDROLASE, PUTATIVE (AFU_ORTHOLOGUE AFUA_7G05090)-RELATED"/>
    <property type="match status" value="1"/>
</dbReference>
<gene>
    <name evidence="3" type="ORF">ONB1V03_LOCUS6349</name>
</gene>